<feature type="domain" description="AP2/ERF" evidence="7">
    <location>
        <begin position="21"/>
        <end position="78"/>
    </location>
</feature>
<keyword evidence="3" id="KW-0238">DNA-binding</keyword>
<dbReference type="OrthoDB" id="1931494at2759"/>
<dbReference type="Pfam" id="PF00847">
    <property type="entry name" value="AP2"/>
    <property type="match status" value="1"/>
</dbReference>
<sequence length="235" mass="25435">MIPQSKNGFKEGGAPLTKDIHFRGVRKRPWGRFAAEIRDPWKKSRVWLGTFDTAEDAARAYDAAARALRGPKAKTNFAYVPVEDRSTSMSSTVESWSSPRSNHHAKAPSSCEVDLKMDLNLAGGRHRGGSPGGNFASGVARKQKGTKRSCAPDRRSAWGCDWPGRGLMQNGFIGGGGGGVDPNECHSDCDSSSSVVDDEVTRPPLARRPFLDLNLPPCGDGDDDDDEFCSISLRL</sequence>
<organism evidence="8">
    <name type="scientific">Nymphaea colorata</name>
    <name type="common">pocket water lily</name>
    <dbReference type="NCBI Taxonomy" id="210225"/>
    <lineage>
        <taxon>Eukaryota</taxon>
        <taxon>Viridiplantae</taxon>
        <taxon>Streptophyta</taxon>
        <taxon>Embryophyta</taxon>
        <taxon>Tracheophyta</taxon>
        <taxon>Spermatophyta</taxon>
        <taxon>Magnoliopsida</taxon>
        <taxon>Nymphaeales</taxon>
        <taxon>Nymphaeaceae</taxon>
        <taxon>Nymphaea</taxon>
    </lineage>
</organism>
<dbReference type="OMA" id="PCENEDA"/>
<accession>A0A5K1BBM7</accession>
<dbReference type="AlphaFoldDB" id="A0A5K1BBM7"/>
<evidence type="ECO:0000256" key="6">
    <source>
        <dbReference type="SAM" id="MobiDB-lite"/>
    </source>
</evidence>
<comment type="subcellular location">
    <subcellularLocation>
        <location evidence="1">Nucleus</location>
    </subcellularLocation>
</comment>
<feature type="region of interest" description="Disordered" evidence="6">
    <location>
        <begin position="125"/>
        <end position="152"/>
    </location>
</feature>
<evidence type="ECO:0000256" key="2">
    <source>
        <dbReference type="ARBA" id="ARBA00023015"/>
    </source>
</evidence>
<dbReference type="InterPro" id="IPR001471">
    <property type="entry name" value="AP2/ERF_dom"/>
</dbReference>
<evidence type="ECO:0000256" key="3">
    <source>
        <dbReference type="ARBA" id="ARBA00023125"/>
    </source>
</evidence>
<gene>
    <name evidence="8" type="ORF">NYM_LOCUS16379</name>
</gene>
<dbReference type="Gene3D" id="3.30.730.10">
    <property type="entry name" value="AP2/ERF domain"/>
    <property type="match status" value="1"/>
</dbReference>
<dbReference type="InterPro" id="IPR036955">
    <property type="entry name" value="AP2/ERF_dom_sf"/>
</dbReference>
<protein>
    <recommendedName>
        <fullName evidence="7">AP2/ERF domain-containing protein</fullName>
    </recommendedName>
</protein>
<evidence type="ECO:0000256" key="4">
    <source>
        <dbReference type="ARBA" id="ARBA00023163"/>
    </source>
</evidence>
<reference evidence="8" key="1">
    <citation type="submission" date="2019-09" db="EMBL/GenBank/DDBJ databases">
        <authorList>
            <person name="Zhang L."/>
        </authorList>
    </citation>
    <scope>NUCLEOTIDE SEQUENCE</scope>
</reference>
<dbReference type="PROSITE" id="PS51032">
    <property type="entry name" value="AP2_ERF"/>
    <property type="match status" value="1"/>
</dbReference>
<proteinExistence type="predicted"/>
<dbReference type="GO" id="GO:0005634">
    <property type="term" value="C:nucleus"/>
    <property type="evidence" value="ECO:0007669"/>
    <property type="project" value="UniProtKB-SubCell"/>
</dbReference>
<dbReference type="GO" id="GO:0003677">
    <property type="term" value="F:DNA binding"/>
    <property type="evidence" value="ECO:0007669"/>
    <property type="project" value="UniProtKB-KW"/>
</dbReference>
<keyword evidence="2" id="KW-0805">Transcription regulation</keyword>
<name>A0A5K1BBM7_9MAGN</name>
<dbReference type="EMBL" id="LR721781">
    <property type="protein sequence ID" value="VVW10990.1"/>
    <property type="molecule type" value="Genomic_DNA"/>
</dbReference>
<dbReference type="PRINTS" id="PR00367">
    <property type="entry name" value="ETHRSPELEMNT"/>
</dbReference>
<dbReference type="CDD" id="cd00018">
    <property type="entry name" value="AP2"/>
    <property type="match status" value="1"/>
</dbReference>
<dbReference type="SUPFAM" id="SSF54171">
    <property type="entry name" value="DNA-binding domain"/>
    <property type="match status" value="1"/>
</dbReference>
<dbReference type="Gramene" id="NC3G0230740.1">
    <property type="protein sequence ID" value="NC3G0230740.1:cds"/>
    <property type="gene ID" value="NC3G0230740"/>
</dbReference>
<dbReference type="FunFam" id="3.30.730.10:FF:000001">
    <property type="entry name" value="Ethylene-responsive transcription factor 2"/>
    <property type="match status" value="1"/>
</dbReference>
<dbReference type="InterPro" id="IPR016177">
    <property type="entry name" value="DNA-bd_dom_sf"/>
</dbReference>
<evidence type="ECO:0000256" key="1">
    <source>
        <dbReference type="ARBA" id="ARBA00004123"/>
    </source>
</evidence>
<dbReference type="PANTHER" id="PTHR31677:SF157">
    <property type="entry name" value="AP2_ERF DOMAIN-CONTAINING PROTEIN"/>
    <property type="match status" value="1"/>
</dbReference>
<keyword evidence="5" id="KW-0539">Nucleus</keyword>
<dbReference type="SMART" id="SM00380">
    <property type="entry name" value="AP2"/>
    <property type="match status" value="1"/>
</dbReference>
<evidence type="ECO:0000313" key="8">
    <source>
        <dbReference type="EMBL" id="VVW10990.1"/>
    </source>
</evidence>
<dbReference type="PANTHER" id="PTHR31677">
    <property type="entry name" value="AP2 DOMAIN CLASS TRANSCRIPTION FACTOR"/>
    <property type="match status" value="1"/>
</dbReference>
<keyword evidence="4" id="KW-0804">Transcription</keyword>
<evidence type="ECO:0000259" key="7">
    <source>
        <dbReference type="PROSITE" id="PS51032"/>
    </source>
</evidence>
<dbReference type="GO" id="GO:0003700">
    <property type="term" value="F:DNA-binding transcription factor activity"/>
    <property type="evidence" value="ECO:0007669"/>
    <property type="project" value="InterPro"/>
</dbReference>
<evidence type="ECO:0000256" key="5">
    <source>
        <dbReference type="ARBA" id="ARBA00023242"/>
    </source>
</evidence>